<feature type="domain" description="HTH tetR-type" evidence="3">
    <location>
        <begin position="19"/>
        <end position="79"/>
    </location>
</feature>
<comment type="caution">
    <text evidence="4">The sequence shown here is derived from an EMBL/GenBank/DDBJ whole genome shotgun (WGS) entry which is preliminary data.</text>
</comment>
<evidence type="ECO:0000313" key="4">
    <source>
        <dbReference type="EMBL" id="GLQ06681.1"/>
    </source>
</evidence>
<name>A0ABQ5U5L8_9PROT</name>
<dbReference type="PANTHER" id="PTHR30055:SF226">
    <property type="entry name" value="HTH-TYPE TRANSCRIPTIONAL REGULATOR PKSA"/>
    <property type="match status" value="1"/>
</dbReference>
<dbReference type="SUPFAM" id="SSF48498">
    <property type="entry name" value="Tetracyclin repressor-like, C-terminal domain"/>
    <property type="match status" value="1"/>
</dbReference>
<protein>
    <submittedName>
        <fullName evidence="4">TetR family transcriptional regulator</fullName>
    </submittedName>
</protein>
<dbReference type="InterPro" id="IPR001647">
    <property type="entry name" value="HTH_TetR"/>
</dbReference>
<dbReference type="PROSITE" id="PS50977">
    <property type="entry name" value="HTH_TETR_2"/>
    <property type="match status" value="1"/>
</dbReference>
<gene>
    <name evidence="4" type="ORF">GCM10007924_19020</name>
</gene>
<evidence type="ECO:0000313" key="5">
    <source>
        <dbReference type="Proteomes" id="UP001161409"/>
    </source>
</evidence>
<proteinExistence type="predicted"/>
<dbReference type="InterPro" id="IPR050109">
    <property type="entry name" value="HTH-type_TetR-like_transc_reg"/>
</dbReference>
<sequence length="209" mass="23675">MTDSAEGALGTDRASKRKAEKRERLLAAARKLFITRGYHETRPQDIAREADVAHGTFYSHFNDKREIFLAFASEAQEDLHNFVSSRVPEVNSFEEYLNYALTAIQEFAEQNPGLLRSALVDTKVFDPSDTTGKVVRSRFASGFIKVLERARKNGELYDDVDPELMGHAMMGMIQASAPQAYRMGKSREQYVSLMANFLTRGMVRNPERL</sequence>
<dbReference type="Proteomes" id="UP001161409">
    <property type="component" value="Unassembled WGS sequence"/>
</dbReference>
<dbReference type="PRINTS" id="PR00455">
    <property type="entry name" value="HTHTETR"/>
</dbReference>
<dbReference type="RefSeq" id="WP_169560824.1">
    <property type="nucleotide sequence ID" value="NZ_BSNF01000006.1"/>
</dbReference>
<organism evidence="4 5">
    <name type="scientific">Sneathiella chinensis</name>
    <dbReference type="NCBI Taxonomy" id="349750"/>
    <lineage>
        <taxon>Bacteria</taxon>
        <taxon>Pseudomonadati</taxon>
        <taxon>Pseudomonadota</taxon>
        <taxon>Alphaproteobacteria</taxon>
        <taxon>Sneathiellales</taxon>
        <taxon>Sneathiellaceae</taxon>
        <taxon>Sneathiella</taxon>
    </lineage>
</organism>
<keyword evidence="1 2" id="KW-0238">DNA-binding</keyword>
<reference evidence="4" key="2">
    <citation type="submission" date="2023-01" db="EMBL/GenBank/DDBJ databases">
        <title>Draft genome sequence of Sneathiella chinensis strain NBRC 103408.</title>
        <authorList>
            <person name="Sun Q."/>
            <person name="Mori K."/>
        </authorList>
    </citation>
    <scope>NUCLEOTIDE SEQUENCE</scope>
    <source>
        <strain evidence="4">NBRC 103408</strain>
    </source>
</reference>
<evidence type="ECO:0000259" key="3">
    <source>
        <dbReference type="PROSITE" id="PS50977"/>
    </source>
</evidence>
<evidence type="ECO:0000256" key="1">
    <source>
        <dbReference type="ARBA" id="ARBA00023125"/>
    </source>
</evidence>
<dbReference type="Pfam" id="PF00440">
    <property type="entry name" value="TetR_N"/>
    <property type="match status" value="1"/>
</dbReference>
<accession>A0ABQ5U5L8</accession>
<dbReference type="InterPro" id="IPR009057">
    <property type="entry name" value="Homeodomain-like_sf"/>
</dbReference>
<dbReference type="EMBL" id="BSNF01000006">
    <property type="protein sequence ID" value="GLQ06681.1"/>
    <property type="molecule type" value="Genomic_DNA"/>
</dbReference>
<reference evidence="4" key="1">
    <citation type="journal article" date="2014" name="Int. J. Syst. Evol. Microbiol.">
        <title>Complete genome of a new Firmicutes species belonging to the dominant human colonic microbiota ('Ruminococcus bicirculans') reveals two chromosomes and a selective capacity to utilize plant glucans.</title>
        <authorList>
            <consortium name="NISC Comparative Sequencing Program"/>
            <person name="Wegmann U."/>
            <person name="Louis P."/>
            <person name="Goesmann A."/>
            <person name="Henrissat B."/>
            <person name="Duncan S.H."/>
            <person name="Flint H.J."/>
        </authorList>
    </citation>
    <scope>NUCLEOTIDE SEQUENCE</scope>
    <source>
        <strain evidence="4">NBRC 103408</strain>
    </source>
</reference>
<dbReference type="PANTHER" id="PTHR30055">
    <property type="entry name" value="HTH-TYPE TRANSCRIPTIONAL REGULATOR RUTR"/>
    <property type="match status" value="1"/>
</dbReference>
<dbReference type="InterPro" id="IPR036271">
    <property type="entry name" value="Tet_transcr_reg_TetR-rel_C_sf"/>
</dbReference>
<dbReference type="Gene3D" id="1.10.357.10">
    <property type="entry name" value="Tetracycline Repressor, domain 2"/>
    <property type="match status" value="1"/>
</dbReference>
<keyword evidence="5" id="KW-1185">Reference proteome</keyword>
<dbReference type="SUPFAM" id="SSF46689">
    <property type="entry name" value="Homeodomain-like"/>
    <property type="match status" value="1"/>
</dbReference>
<feature type="DNA-binding region" description="H-T-H motif" evidence="2">
    <location>
        <begin position="42"/>
        <end position="61"/>
    </location>
</feature>
<evidence type="ECO:0000256" key="2">
    <source>
        <dbReference type="PROSITE-ProRule" id="PRU00335"/>
    </source>
</evidence>